<evidence type="ECO:0000256" key="5">
    <source>
        <dbReference type="ARBA" id="ARBA00022763"/>
    </source>
</evidence>
<keyword evidence="9" id="KW-0233">DNA recombination</keyword>
<dbReference type="GO" id="GO:0008821">
    <property type="term" value="F:crossover junction DNA endonuclease activity"/>
    <property type="evidence" value="ECO:0007669"/>
    <property type="project" value="UniProtKB-EC"/>
</dbReference>
<evidence type="ECO:0000256" key="1">
    <source>
        <dbReference type="ARBA" id="ARBA00001946"/>
    </source>
</evidence>
<evidence type="ECO:0000256" key="8">
    <source>
        <dbReference type="ARBA" id="ARBA00023125"/>
    </source>
</evidence>
<keyword evidence="7" id="KW-0460">Magnesium</keyword>
<evidence type="ECO:0000256" key="9">
    <source>
        <dbReference type="ARBA" id="ARBA00023172"/>
    </source>
</evidence>
<keyword evidence="10" id="KW-0234">DNA repair</keyword>
<accession>A0A497ETZ8</accession>
<dbReference type="GO" id="GO:0006310">
    <property type="term" value="P:DNA recombination"/>
    <property type="evidence" value="ECO:0007669"/>
    <property type="project" value="UniProtKB-KW"/>
</dbReference>
<keyword evidence="4" id="KW-0255">Endonuclease</keyword>
<evidence type="ECO:0000256" key="2">
    <source>
        <dbReference type="ARBA" id="ARBA00022722"/>
    </source>
</evidence>
<sequence length="159" mass="18650">MLSWRIAKLSWVKHWEKLSQQERASSSSKPKRTVDVDALRRWRRRGKYAEQQLVNLLEKHGWKAIRIPLSGPAMKYPDVFATKGDRIAAFEVKYHYQSSITVAEEQVAKLFNFLEMFKPYKSREAVIAAKFGRRWVFKHVKSIGKVHVSSDEKSDWSII</sequence>
<evidence type="ECO:0000256" key="10">
    <source>
        <dbReference type="ARBA" id="ARBA00023204"/>
    </source>
</evidence>
<dbReference type="Proteomes" id="UP000278475">
    <property type="component" value="Unassembled WGS sequence"/>
</dbReference>
<evidence type="ECO:0000313" key="13">
    <source>
        <dbReference type="Proteomes" id="UP000278475"/>
    </source>
</evidence>
<name>A0A497ETZ8_9CREN</name>
<dbReference type="GO" id="GO:0046872">
    <property type="term" value="F:metal ion binding"/>
    <property type="evidence" value="ECO:0007669"/>
    <property type="project" value="UniProtKB-KW"/>
</dbReference>
<comment type="catalytic activity">
    <reaction evidence="11">
        <text>Endonucleolytic cleavage at a junction such as a reciprocal single-stranded crossover between two homologous DNA duplexes (Holliday junction).</text>
        <dbReference type="EC" id="3.1.21.10"/>
    </reaction>
</comment>
<evidence type="ECO:0000256" key="11">
    <source>
        <dbReference type="ARBA" id="ARBA00029354"/>
    </source>
</evidence>
<dbReference type="GO" id="GO:0006281">
    <property type="term" value="P:DNA repair"/>
    <property type="evidence" value="ECO:0007669"/>
    <property type="project" value="UniProtKB-KW"/>
</dbReference>
<dbReference type="Pfam" id="PF01870">
    <property type="entry name" value="Hjc"/>
    <property type="match status" value="1"/>
</dbReference>
<dbReference type="EMBL" id="QMQV01000006">
    <property type="protein sequence ID" value="RLE50411.1"/>
    <property type="molecule type" value="Genomic_DNA"/>
</dbReference>
<keyword evidence="5" id="KW-0227">DNA damage</keyword>
<dbReference type="PANTHER" id="PTHR39651">
    <property type="entry name" value="HOLLIDAY JUNCTION RESOLVASE HJC"/>
    <property type="match status" value="1"/>
</dbReference>
<dbReference type="PANTHER" id="PTHR39651:SF1">
    <property type="entry name" value="HOLLIDAY JUNCTION RESOLVASE HJC"/>
    <property type="match status" value="1"/>
</dbReference>
<dbReference type="GO" id="GO:0003677">
    <property type="term" value="F:DNA binding"/>
    <property type="evidence" value="ECO:0007669"/>
    <property type="project" value="UniProtKB-KW"/>
</dbReference>
<evidence type="ECO:0000256" key="6">
    <source>
        <dbReference type="ARBA" id="ARBA00022801"/>
    </source>
</evidence>
<keyword evidence="8" id="KW-0238">DNA-binding</keyword>
<gene>
    <name evidence="12" type="ORF">DRJ31_01360</name>
</gene>
<reference evidence="12 13" key="1">
    <citation type="submission" date="2018-06" db="EMBL/GenBank/DDBJ databases">
        <title>Extensive metabolic versatility and redundancy in microbially diverse, dynamic hydrothermal sediments.</title>
        <authorList>
            <person name="Dombrowski N."/>
            <person name="Teske A."/>
            <person name="Baker B.J."/>
        </authorList>
    </citation>
    <scope>NUCLEOTIDE SEQUENCE [LARGE SCALE GENOMIC DNA]</scope>
    <source>
        <strain evidence="12">B66_G16</strain>
    </source>
</reference>
<comment type="cofactor">
    <cofactor evidence="1">
        <name>Mg(2+)</name>
        <dbReference type="ChEBI" id="CHEBI:18420"/>
    </cofactor>
</comment>
<protein>
    <recommendedName>
        <fullName evidence="14">Endonuclease</fullName>
    </recommendedName>
</protein>
<keyword evidence="3" id="KW-0479">Metal-binding</keyword>
<keyword evidence="2" id="KW-0540">Nuclease</keyword>
<keyword evidence="6" id="KW-0378">Hydrolase</keyword>
<evidence type="ECO:0008006" key="14">
    <source>
        <dbReference type="Google" id="ProtNLM"/>
    </source>
</evidence>
<dbReference type="InterPro" id="IPR002732">
    <property type="entry name" value="Hjc"/>
</dbReference>
<proteinExistence type="predicted"/>
<evidence type="ECO:0000256" key="7">
    <source>
        <dbReference type="ARBA" id="ARBA00022842"/>
    </source>
</evidence>
<dbReference type="AlphaFoldDB" id="A0A497ETZ8"/>
<dbReference type="Gene3D" id="3.40.1350.10">
    <property type="match status" value="1"/>
</dbReference>
<evidence type="ECO:0000313" key="12">
    <source>
        <dbReference type="EMBL" id="RLE50411.1"/>
    </source>
</evidence>
<dbReference type="InterPro" id="IPR011856">
    <property type="entry name" value="tRNA_endonuc-like_dom_sf"/>
</dbReference>
<comment type="caution">
    <text evidence="12">The sequence shown here is derived from an EMBL/GenBank/DDBJ whole genome shotgun (WGS) entry which is preliminary data.</text>
</comment>
<evidence type="ECO:0000256" key="4">
    <source>
        <dbReference type="ARBA" id="ARBA00022759"/>
    </source>
</evidence>
<dbReference type="InterPro" id="IPR014428">
    <property type="entry name" value="Hjc_arc"/>
</dbReference>
<evidence type="ECO:0000256" key="3">
    <source>
        <dbReference type="ARBA" id="ARBA00022723"/>
    </source>
</evidence>
<organism evidence="12 13">
    <name type="scientific">Thermoproteota archaeon</name>
    <dbReference type="NCBI Taxonomy" id="2056631"/>
    <lineage>
        <taxon>Archaea</taxon>
        <taxon>Thermoproteota</taxon>
    </lineage>
</organism>
<dbReference type="InterPro" id="IPR011335">
    <property type="entry name" value="Restrct_endonuc-II-like"/>
</dbReference>
<dbReference type="SUPFAM" id="SSF52980">
    <property type="entry name" value="Restriction endonuclease-like"/>
    <property type="match status" value="1"/>
</dbReference>